<proteinExistence type="inferred from homology"/>
<accession>A0A0B1T4E8</accession>
<dbReference type="InterPro" id="IPR001563">
    <property type="entry name" value="Peptidase_S10"/>
</dbReference>
<dbReference type="InterPro" id="IPR018202">
    <property type="entry name" value="Ser_caboxypep_ser_AS"/>
</dbReference>
<evidence type="ECO:0000256" key="1">
    <source>
        <dbReference type="ARBA" id="ARBA00009431"/>
    </source>
</evidence>
<sequence length="326" mass="36456">MALHFPAVLCFKKSSPIAFFPRLTESRSSPESDPLVVWYNGGPGCSSLLGLFEELGPFYVNFDGATLYENVYAWNTKANVLYIESPIGVGFSYDTTVDGYTAANDDQTAGQNYAALKDFFNRVQTKYKTRTFFLTGESYAGIYIPMLSKLVVQGIASGDFPNANFQGVAIGNGFMNVPHLMNSLVIWSADWDKVKVYCQTGNETDFEKYDFTSFMTTPNGMDYYGDNSTCGELIAPLVSSDGFYGYDYDPYNYYQDCYQSGFNIPSSRQRRRSLQTVRRKQTQYSFVFNGTSSMGKNAAVGPHKSHFNRQSVGLSMLDRPSSLHIS</sequence>
<dbReference type="SUPFAM" id="SSF53474">
    <property type="entry name" value="alpha/beta-Hydrolases"/>
    <property type="match status" value="1"/>
</dbReference>
<evidence type="ECO:0000313" key="4">
    <source>
        <dbReference type="Proteomes" id="UP000053660"/>
    </source>
</evidence>
<dbReference type="GO" id="GO:0004185">
    <property type="term" value="F:serine-type carboxypeptidase activity"/>
    <property type="evidence" value="ECO:0007669"/>
    <property type="project" value="UniProtKB-UniRule"/>
</dbReference>
<dbReference type="InterPro" id="IPR029058">
    <property type="entry name" value="AB_hydrolase_fold"/>
</dbReference>
<dbReference type="Gene3D" id="3.40.50.1820">
    <property type="entry name" value="alpha/beta hydrolase"/>
    <property type="match status" value="1"/>
</dbReference>
<dbReference type="GO" id="GO:0006508">
    <property type="term" value="P:proteolysis"/>
    <property type="evidence" value="ECO:0007669"/>
    <property type="project" value="UniProtKB-KW"/>
</dbReference>
<dbReference type="PANTHER" id="PTHR11802:SF70">
    <property type="entry name" value="SERINE CARBOXYPEPTIDASE CTSA-3.1"/>
    <property type="match status" value="1"/>
</dbReference>
<evidence type="ECO:0000256" key="2">
    <source>
        <dbReference type="RuleBase" id="RU361156"/>
    </source>
</evidence>
<dbReference type="PRINTS" id="PR00724">
    <property type="entry name" value="CRBOXYPTASEC"/>
</dbReference>
<organism evidence="3 4">
    <name type="scientific">Oesophagostomum dentatum</name>
    <name type="common">Nodular worm</name>
    <dbReference type="NCBI Taxonomy" id="61180"/>
    <lineage>
        <taxon>Eukaryota</taxon>
        <taxon>Metazoa</taxon>
        <taxon>Ecdysozoa</taxon>
        <taxon>Nematoda</taxon>
        <taxon>Chromadorea</taxon>
        <taxon>Rhabditida</taxon>
        <taxon>Rhabditina</taxon>
        <taxon>Rhabditomorpha</taxon>
        <taxon>Strongyloidea</taxon>
        <taxon>Strongylidae</taxon>
        <taxon>Oesophagostomum</taxon>
    </lineage>
</organism>
<protein>
    <recommendedName>
        <fullName evidence="2">Carboxypeptidase</fullName>
        <ecNumber evidence="2">3.4.16.-</ecNumber>
    </recommendedName>
</protein>
<dbReference type="EMBL" id="KN553201">
    <property type="protein sequence ID" value="KHJ90270.1"/>
    <property type="molecule type" value="Genomic_DNA"/>
</dbReference>
<keyword evidence="4" id="KW-1185">Reference proteome</keyword>
<gene>
    <name evidence="3" type="ORF">OESDEN_09887</name>
</gene>
<comment type="similarity">
    <text evidence="1 2">Belongs to the peptidase S10 family.</text>
</comment>
<dbReference type="PROSITE" id="PS00131">
    <property type="entry name" value="CARBOXYPEPT_SER_SER"/>
    <property type="match status" value="1"/>
</dbReference>
<reference evidence="3 4" key="1">
    <citation type="submission" date="2014-03" db="EMBL/GenBank/DDBJ databases">
        <title>Draft genome of the hookworm Oesophagostomum dentatum.</title>
        <authorList>
            <person name="Mitreva M."/>
        </authorList>
    </citation>
    <scope>NUCLEOTIDE SEQUENCE [LARGE SCALE GENOMIC DNA]</scope>
    <source>
        <strain evidence="3 4">OD-Hann</strain>
    </source>
</reference>
<dbReference type="Pfam" id="PF00450">
    <property type="entry name" value="Peptidase_S10"/>
    <property type="match status" value="1"/>
</dbReference>
<name>A0A0B1T4E8_OESDE</name>
<dbReference type="Proteomes" id="UP000053660">
    <property type="component" value="Unassembled WGS sequence"/>
</dbReference>
<dbReference type="PANTHER" id="PTHR11802">
    <property type="entry name" value="SERINE PROTEASE FAMILY S10 SERINE CARBOXYPEPTIDASE"/>
    <property type="match status" value="1"/>
</dbReference>
<evidence type="ECO:0000313" key="3">
    <source>
        <dbReference type="EMBL" id="KHJ90270.1"/>
    </source>
</evidence>
<dbReference type="OrthoDB" id="443318at2759"/>
<keyword evidence="2 3" id="KW-0121">Carboxypeptidase</keyword>
<dbReference type="EC" id="3.4.16.-" evidence="2"/>
<keyword evidence="2" id="KW-0378">Hydrolase</keyword>
<keyword evidence="2" id="KW-0645">Protease</keyword>
<dbReference type="AlphaFoldDB" id="A0A0B1T4E8"/>